<dbReference type="Proteomes" id="UP000829398">
    <property type="component" value="Chromosome 1"/>
</dbReference>
<gene>
    <name evidence="1" type="ORF">KPL71_002459</name>
</gene>
<name>A0ACB8P5Y4_CITSI</name>
<evidence type="ECO:0000313" key="2">
    <source>
        <dbReference type="Proteomes" id="UP000829398"/>
    </source>
</evidence>
<evidence type="ECO:0000313" key="1">
    <source>
        <dbReference type="EMBL" id="KAH9805552.1"/>
    </source>
</evidence>
<proteinExistence type="predicted"/>
<comment type="caution">
    <text evidence="1">The sequence shown here is derived from an EMBL/GenBank/DDBJ whole genome shotgun (WGS) entry which is preliminary data.</text>
</comment>
<dbReference type="EMBL" id="CM039170">
    <property type="protein sequence ID" value="KAH9805552.1"/>
    <property type="molecule type" value="Genomic_DNA"/>
</dbReference>
<protein>
    <submittedName>
        <fullName evidence="1">Pollen receptor-like kinase 1</fullName>
    </submittedName>
</protein>
<sequence>MPSNFKLQSQASSLHSGARKSKKQKHQFVIAARCVKGAHDAPVSFVRVQLLQRRRPPYNYYAMSKITRHEPLLLIFFNIVITSCFVSCSSLTDSQTLLTLKQSFSNPTALANWDDRTPPCNENGANWNGVLCHRGKIWGLKLEDMGLQGNIDITILKELREMRTLSLMRNNLEGPMPDLRQLSNGALRSVYLSNNRFSGEIPTDAFDGMTSLRKLLLADNQFNGPIPESLTRLSRLVELRLEGNKFEGQIPDFQQKDLVSFNVSNNALFGSISPALRELDPSSFSGNRDLCGEPLGSPCPTPSPSPSPGPSPESSPTPSPIPLPLPNHPPNPIPSPSHDPHASSHSPPAPPPGNDSVGSGSSNSTLVLASATTASVVAIAAVVAAIFVIERKRKRERGVSIENPPPLPPPSSNLQKTSGIRESGQCSPSSTEAVVGGKKPEIKLSFVRDDVERFDLHDLLRASAEILGSGCFGSSYKASLSTGAMMVVKRFKQMNNVGREEFQEHMRRLGRLRHPNLLPLVAYYYRKEEKLLVHEFVPKRSLAVNLHGHQALGQPSLDWPSRLKIVKGVAKGLQYLCRELPSLIAPHGHIKSSNVLLNESLEPVLADYGLIPVMNQESAQELMIAYKSPEFLQLGRITKKTDVWSLGVLILEIMTGKFPANFLQQGKKADGDLASWVNSVLANGDNRTEVFDKEMSDERNSEGEMVKLLKIGLACCEEEVEKRLDLKEAVEKIEEVKERDGDEDFYSSYASEADLRSPRGKSDEFTFS</sequence>
<accession>A0ACB8P5Y4</accession>
<keyword evidence="2" id="KW-1185">Reference proteome</keyword>
<reference evidence="2" key="1">
    <citation type="journal article" date="2023" name="Hortic. Res.">
        <title>A chromosome-level phased genome enabling allele-level studies in sweet orange: a case study on citrus Huanglongbing tolerance.</title>
        <authorList>
            <person name="Wu B."/>
            <person name="Yu Q."/>
            <person name="Deng Z."/>
            <person name="Duan Y."/>
            <person name="Luo F."/>
            <person name="Gmitter F. Jr."/>
        </authorList>
    </citation>
    <scope>NUCLEOTIDE SEQUENCE [LARGE SCALE GENOMIC DNA]</scope>
    <source>
        <strain evidence="2">cv. Valencia</strain>
    </source>
</reference>
<organism evidence="1 2">
    <name type="scientific">Citrus sinensis</name>
    <name type="common">Sweet orange</name>
    <name type="synonym">Citrus aurantium var. sinensis</name>
    <dbReference type="NCBI Taxonomy" id="2711"/>
    <lineage>
        <taxon>Eukaryota</taxon>
        <taxon>Viridiplantae</taxon>
        <taxon>Streptophyta</taxon>
        <taxon>Embryophyta</taxon>
        <taxon>Tracheophyta</taxon>
        <taxon>Spermatophyta</taxon>
        <taxon>Magnoliopsida</taxon>
        <taxon>eudicotyledons</taxon>
        <taxon>Gunneridae</taxon>
        <taxon>Pentapetalae</taxon>
        <taxon>rosids</taxon>
        <taxon>malvids</taxon>
        <taxon>Sapindales</taxon>
        <taxon>Rutaceae</taxon>
        <taxon>Aurantioideae</taxon>
        <taxon>Citrus</taxon>
    </lineage>
</organism>